<evidence type="ECO:0000313" key="9">
    <source>
        <dbReference type="EMBL" id="TYK29756.1"/>
    </source>
</evidence>
<sequence>MPLILYIIVHERLQEALLAQEEENGREHSLYYLSETLAGIEVNYSSIEKMCLALFFAIDKLRHYVQAFTVHLVVKPDSIKYIVSKPIIFRSSQMALIIDLQMTMEIGVSFIEIYGNSKLIFGSMMLKHVLRAENKRADTLANLATALTMRDESECKEMNVTLVYLIGE</sequence>
<dbReference type="SUPFAM" id="SSF56672">
    <property type="entry name" value="DNA/RNA polymerases"/>
    <property type="match status" value="1"/>
</dbReference>
<keyword evidence="1" id="KW-0808">Transferase</keyword>
<dbReference type="EMBL" id="SSTE01015080">
    <property type="protein sequence ID" value="KAA0043605.1"/>
    <property type="molecule type" value="Genomic_DNA"/>
</dbReference>
<evidence type="ECO:0000256" key="3">
    <source>
        <dbReference type="ARBA" id="ARBA00022722"/>
    </source>
</evidence>
<name>A0A5A7TQB1_CUCMM</name>
<dbReference type="AlphaFoldDB" id="A0A5A7TQB1"/>
<keyword evidence="4" id="KW-0255">Endonuclease</keyword>
<organism evidence="8 10">
    <name type="scientific">Cucumis melo var. makuwa</name>
    <name type="common">Oriental melon</name>
    <dbReference type="NCBI Taxonomy" id="1194695"/>
    <lineage>
        <taxon>Eukaryota</taxon>
        <taxon>Viridiplantae</taxon>
        <taxon>Streptophyta</taxon>
        <taxon>Embryophyta</taxon>
        <taxon>Tracheophyta</taxon>
        <taxon>Spermatophyta</taxon>
        <taxon>Magnoliopsida</taxon>
        <taxon>eudicotyledons</taxon>
        <taxon>Gunneridae</taxon>
        <taxon>Pentapetalae</taxon>
        <taxon>rosids</taxon>
        <taxon>fabids</taxon>
        <taxon>Cucurbitales</taxon>
        <taxon>Cucurbitaceae</taxon>
        <taxon>Benincaseae</taxon>
        <taxon>Cucumis</taxon>
    </lineage>
</organism>
<dbReference type="GO" id="GO:0016787">
    <property type="term" value="F:hydrolase activity"/>
    <property type="evidence" value="ECO:0007669"/>
    <property type="project" value="UniProtKB-KW"/>
</dbReference>
<protein>
    <recommendedName>
        <fullName evidence="7">Reverse transcriptase RNase H-like domain-containing protein</fullName>
    </recommendedName>
</protein>
<dbReference type="GO" id="GO:0004519">
    <property type="term" value="F:endonuclease activity"/>
    <property type="evidence" value="ECO:0007669"/>
    <property type="project" value="UniProtKB-KW"/>
</dbReference>
<evidence type="ECO:0000259" key="7">
    <source>
        <dbReference type="Pfam" id="PF17917"/>
    </source>
</evidence>
<keyword evidence="3" id="KW-0540">Nuclease</keyword>
<reference evidence="10 11" key="1">
    <citation type="submission" date="2019-08" db="EMBL/GenBank/DDBJ databases">
        <title>Draft genome sequences of two oriental melons (Cucumis melo L. var makuwa).</title>
        <authorList>
            <person name="Kwon S.-Y."/>
        </authorList>
    </citation>
    <scope>NUCLEOTIDE SEQUENCE [LARGE SCALE GENOMIC DNA]</scope>
    <source>
        <strain evidence="11">cv. Chang Bougi</strain>
        <strain evidence="10">cv. SW 3</strain>
        <tissue evidence="8">Leaf</tissue>
    </source>
</reference>
<feature type="domain" description="Reverse transcriptase RNase H-like" evidence="7">
    <location>
        <begin position="9"/>
        <end position="85"/>
    </location>
</feature>
<keyword evidence="6" id="KW-0695">RNA-directed DNA polymerase</keyword>
<evidence type="ECO:0000256" key="1">
    <source>
        <dbReference type="ARBA" id="ARBA00022679"/>
    </source>
</evidence>
<dbReference type="Pfam" id="PF17917">
    <property type="entry name" value="RT_RNaseH"/>
    <property type="match status" value="1"/>
</dbReference>
<dbReference type="PANTHER" id="PTHR48475:SF1">
    <property type="entry name" value="RNASE H TYPE-1 DOMAIN-CONTAINING PROTEIN"/>
    <property type="match status" value="1"/>
</dbReference>
<evidence type="ECO:0000256" key="4">
    <source>
        <dbReference type="ARBA" id="ARBA00022759"/>
    </source>
</evidence>
<dbReference type="EMBL" id="SSTD01001329">
    <property type="protein sequence ID" value="TYK29756.1"/>
    <property type="molecule type" value="Genomic_DNA"/>
</dbReference>
<evidence type="ECO:0000256" key="6">
    <source>
        <dbReference type="ARBA" id="ARBA00022918"/>
    </source>
</evidence>
<gene>
    <name evidence="9" type="ORF">E5676_scaffold2208G00100</name>
    <name evidence="8" type="ORF">E6C27_scaffold320G00400</name>
</gene>
<dbReference type="PANTHER" id="PTHR48475">
    <property type="entry name" value="RIBONUCLEASE H"/>
    <property type="match status" value="1"/>
</dbReference>
<keyword evidence="5" id="KW-0378">Hydrolase</keyword>
<evidence type="ECO:0000313" key="10">
    <source>
        <dbReference type="Proteomes" id="UP000321393"/>
    </source>
</evidence>
<accession>A0A5A7TQB1</accession>
<proteinExistence type="predicted"/>
<evidence type="ECO:0000313" key="11">
    <source>
        <dbReference type="Proteomes" id="UP000321947"/>
    </source>
</evidence>
<dbReference type="GO" id="GO:0003964">
    <property type="term" value="F:RNA-directed DNA polymerase activity"/>
    <property type="evidence" value="ECO:0007669"/>
    <property type="project" value="UniProtKB-KW"/>
</dbReference>
<dbReference type="Proteomes" id="UP000321393">
    <property type="component" value="Unassembled WGS sequence"/>
</dbReference>
<comment type="caution">
    <text evidence="8">The sequence shown here is derived from an EMBL/GenBank/DDBJ whole genome shotgun (WGS) entry which is preliminary data.</text>
</comment>
<keyword evidence="2" id="KW-0548">Nucleotidyltransferase</keyword>
<evidence type="ECO:0000256" key="5">
    <source>
        <dbReference type="ARBA" id="ARBA00022801"/>
    </source>
</evidence>
<dbReference type="OrthoDB" id="1426770at2759"/>
<dbReference type="Proteomes" id="UP000321947">
    <property type="component" value="Unassembled WGS sequence"/>
</dbReference>
<evidence type="ECO:0000256" key="2">
    <source>
        <dbReference type="ARBA" id="ARBA00022695"/>
    </source>
</evidence>
<dbReference type="InterPro" id="IPR043502">
    <property type="entry name" value="DNA/RNA_pol_sf"/>
</dbReference>
<evidence type="ECO:0000313" key="8">
    <source>
        <dbReference type="EMBL" id="KAA0043605.1"/>
    </source>
</evidence>
<dbReference type="InterPro" id="IPR041373">
    <property type="entry name" value="RT_RNaseH"/>
</dbReference>